<accession>A0ACB8T3D3</accession>
<evidence type="ECO:0000313" key="1">
    <source>
        <dbReference type="EMBL" id="KAI0062611.1"/>
    </source>
</evidence>
<sequence length="288" mass="31424">MPASVESHASSIHIPLPPTTHALDAAQRTRVIRSARKLGAVLGTTPFYMEPNGDIVPVDTLPASAVHSRSHSHPLPRPSSPIGSLRRWASVLDIHSTRITTQLPRSASIDSSPSSSTVSLPTTPDEALPLLFSPSPRKVPRGAAGAPRPPILRLNSFPPSPSDLLRDRSPPTPTSPILGDARRRKMERVMRTLGEPVPQELVFARTPSPTPCPIVTVSTNGAREELPVLASKAQKLRHRNMFVHGATCLPPPVYASSVRAPQGERWVGEWNRHDIGEVQRELRQMRCR</sequence>
<evidence type="ECO:0000313" key="2">
    <source>
        <dbReference type="Proteomes" id="UP000814140"/>
    </source>
</evidence>
<dbReference type="Proteomes" id="UP000814140">
    <property type="component" value="Unassembled WGS sequence"/>
</dbReference>
<protein>
    <submittedName>
        <fullName evidence="1">Uncharacterized protein</fullName>
    </submittedName>
</protein>
<reference evidence="1" key="2">
    <citation type="journal article" date="2022" name="New Phytol.">
        <title>Evolutionary transition to the ectomycorrhizal habit in the genomes of a hyperdiverse lineage of mushroom-forming fungi.</title>
        <authorList>
            <person name="Looney B."/>
            <person name="Miyauchi S."/>
            <person name="Morin E."/>
            <person name="Drula E."/>
            <person name="Courty P.E."/>
            <person name="Kohler A."/>
            <person name="Kuo A."/>
            <person name="LaButti K."/>
            <person name="Pangilinan J."/>
            <person name="Lipzen A."/>
            <person name="Riley R."/>
            <person name="Andreopoulos W."/>
            <person name="He G."/>
            <person name="Johnson J."/>
            <person name="Nolan M."/>
            <person name="Tritt A."/>
            <person name="Barry K.W."/>
            <person name="Grigoriev I.V."/>
            <person name="Nagy L.G."/>
            <person name="Hibbett D."/>
            <person name="Henrissat B."/>
            <person name="Matheny P.B."/>
            <person name="Labbe J."/>
            <person name="Martin F.M."/>
        </authorList>
    </citation>
    <scope>NUCLEOTIDE SEQUENCE</scope>
    <source>
        <strain evidence="1">HHB10654</strain>
    </source>
</reference>
<dbReference type="EMBL" id="MU277206">
    <property type="protein sequence ID" value="KAI0062611.1"/>
    <property type="molecule type" value="Genomic_DNA"/>
</dbReference>
<reference evidence="1" key="1">
    <citation type="submission" date="2021-03" db="EMBL/GenBank/DDBJ databases">
        <authorList>
            <consortium name="DOE Joint Genome Institute"/>
            <person name="Ahrendt S."/>
            <person name="Looney B.P."/>
            <person name="Miyauchi S."/>
            <person name="Morin E."/>
            <person name="Drula E."/>
            <person name="Courty P.E."/>
            <person name="Chicoki N."/>
            <person name="Fauchery L."/>
            <person name="Kohler A."/>
            <person name="Kuo A."/>
            <person name="Labutti K."/>
            <person name="Pangilinan J."/>
            <person name="Lipzen A."/>
            <person name="Riley R."/>
            <person name="Andreopoulos W."/>
            <person name="He G."/>
            <person name="Johnson J."/>
            <person name="Barry K.W."/>
            <person name="Grigoriev I.V."/>
            <person name="Nagy L."/>
            <person name="Hibbett D."/>
            <person name="Henrissat B."/>
            <person name="Matheny P.B."/>
            <person name="Labbe J."/>
            <person name="Martin F."/>
        </authorList>
    </citation>
    <scope>NUCLEOTIDE SEQUENCE</scope>
    <source>
        <strain evidence="1">HHB10654</strain>
    </source>
</reference>
<comment type="caution">
    <text evidence="1">The sequence shown here is derived from an EMBL/GenBank/DDBJ whole genome shotgun (WGS) entry which is preliminary data.</text>
</comment>
<organism evidence="1 2">
    <name type="scientific">Artomyces pyxidatus</name>
    <dbReference type="NCBI Taxonomy" id="48021"/>
    <lineage>
        <taxon>Eukaryota</taxon>
        <taxon>Fungi</taxon>
        <taxon>Dikarya</taxon>
        <taxon>Basidiomycota</taxon>
        <taxon>Agaricomycotina</taxon>
        <taxon>Agaricomycetes</taxon>
        <taxon>Russulales</taxon>
        <taxon>Auriscalpiaceae</taxon>
        <taxon>Artomyces</taxon>
    </lineage>
</organism>
<proteinExistence type="predicted"/>
<keyword evidence="2" id="KW-1185">Reference proteome</keyword>
<gene>
    <name evidence="1" type="ORF">BV25DRAFT_590168</name>
</gene>
<name>A0ACB8T3D3_9AGAM</name>